<reference evidence="4" key="1">
    <citation type="submission" date="2020-07" db="EMBL/GenBank/DDBJ databases">
        <title>Huge and variable diversity of episymbiotic CPR bacteria and DPANN archaea in groundwater ecosystems.</title>
        <authorList>
            <person name="He C.Y."/>
            <person name="Keren R."/>
            <person name="Whittaker M."/>
            <person name="Farag I.F."/>
            <person name="Doudna J."/>
            <person name="Cate J.H.D."/>
            <person name="Banfield J.F."/>
        </authorList>
    </citation>
    <scope>NUCLEOTIDE SEQUENCE</scope>
    <source>
        <strain evidence="4">NC_groundwater_1813_Pr3_B-0.1um_71_17</strain>
    </source>
</reference>
<dbReference type="PANTHER" id="PTHR10434">
    <property type="entry name" value="1-ACYL-SN-GLYCEROL-3-PHOSPHATE ACYLTRANSFERASE"/>
    <property type="match status" value="1"/>
</dbReference>
<dbReference type="PANTHER" id="PTHR10434:SF11">
    <property type="entry name" value="1-ACYL-SN-GLYCEROL-3-PHOSPHATE ACYLTRANSFERASE"/>
    <property type="match status" value="1"/>
</dbReference>
<evidence type="ECO:0000256" key="2">
    <source>
        <dbReference type="ARBA" id="ARBA00023315"/>
    </source>
</evidence>
<organism evidence="4 5">
    <name type="scientific">Eiseniibacteriota bacterium</name>
    <dbReference type="NCBI Taxonomy" id="2212470"/>
    <lineage>
        <taxon>Bacteria</taxon>
        <taxon>Candidatus Eiseniibacteriota</taxon>
    </lineage>
</organism>
<dbReference type="SUPFAM" id="SSF69593">
    <property type="entry name" value="Glycerol-3-phosphate (1)-acyltransferase"/>
    <property type="match status" value="1"/>
</dbReference>
<evidence type="ECO:0000256" key="1">
    <source>
        <dbReference type="ARBA" id="ARBA00022679"/>
    </source>
</evidence>
<accession>A0A933W8B1</accession>
<dbReference type="GO" id="GO:0006654">
    <property type="term" value="P:phosphatidic acid biosynthetic process"/>
    <property type="evidence" value="ECO:0007669"/>
    <property type="project" value="TreeGrafter"/>
</dbReference>
<dbReference type="CDD" id="cd07989">
    <property type="entry name" value="LPLAT_AGPAT-like"/>
    <property type="match status" value="1"/>
</dbReference>
<gene>
    <name evidence="4" type="ORF">HZA61_07515</name>
</gene>
<dbReference type="SMART" id="SM00563">
    <property type="entry name" value="PlsC"/>
    <property type="match status" value="1"/>
</dbReference>
<dbReference type="AlphaFoldDB" id="A0A933W8B1"/>
<keyword evidence="1" id="KW-0808">Transferase</keyword>
<proteinExistence type="predicted"/>
<evidence type="ECO:0000259" key="3">
    <source>
        <dbReference type="SMART" id="SM00563"/>
    </source>
</evidence>
<evidence type="ECO:0000313" key="5">
    <source>
        <dbReference type="Proteomes" id="UP000696931"/>
    </source>
</evidence>
<dbReference type="InterPro" id="IPR002123">
    <property type="entry name" value="Plipid/glycerol_acylTrfase"/>
</dbReference>
<evidence type="ECO:0000313" key="4">
    <source>
        <dbReference type="EMBL" id="MBI5169317.1"/>
    </source>
</evidence>
<name>A0A933W8B1_UNCEI</name>
<keyword evidence="2 4" id="KW-0012">Acyltransferase</keyword>
<dbReference type="Pfam" id="PF01553">
    <property type="entry name" value="Acyltransferase"/>
    <property type="match status" value="1"/>
</dbReference>
<protein>
    <submittedName>
        <fullName evidence="4">1-acyl-sn-glycerol-3-phosphate acyltransferase</fullName>
    </submittedName>
</protein>
<feature type="domain" description="Phospholipid/glycerol acyltransferase" evidence="3">
    <location>
        <begin position="36"/>
        <end position="148"/>
    </location>
</feature>
<dbReference type="EMBL" id="JACRIW010000048">
    <property type="protein sequence ID" value="MBI5169317.1"/>
    <property type="molecule type" value="Genomic_DNA"/>
</dbReference>
<comment type="caution">
    <text evidence="4">The sequence shown here is derived from an EMBL/GenBank/DDBJ whole genome shotgun (WGS) entry which is preliminary data.</text>
</comment>
<sequence>MGLLYSASRLLFSPLVALATGYEVRGRENIPKSGGVIVAANHVAYTDPPVVGFAAQRELFYLAKEELFRVPVLGPLITAYNAIPIRRGKADVAGMARAMEVLKQGRALIMFPEGTRSRDGNLLPARPGVGIMSVNTNALIVPCHLSGSDQPGKWLFRQVRLRVSFGRARTWQELAGEKAGLEPGRELYQAVGDGVMREIAALKAGH</sequence>
<dbReference type="Proteomes" id="UP000696931">
    <property type="component" value="Unassembled WGS sequence"/>
</dbReference>
<dbReference type="GO" id="GO:0003841">
    <property type="term" value="F:1-acylglycerol-3-phosphate O-acyltransferase activity"/>
    <property type="evidence" value="ECO:0007669"/>
    <property type="project" value="TreeGrafter"/>
</dbReference>